<dbReference type="InterPro" id="IPR026461">
    <property type="entry name" value="Trfase_2_rSAM/seldom_assoc"/>
</dbReference>
<dbReference type="CDD" id="cd02522">
    <property type="entry name" value="GT_2_like_a"/>
    <property type="match status" value="1"/>
</dbReference>
<dbReference type="RefSeq" id="WP_088462760.1">
    <property type="nucleotide sequence ID" value="NZ_NIRR01000001.1"/>
</dbReference>
<dbReference type="PANTHER" id="PTHR43646">
    <property type="entry name" value="GLYCOSYLTRANSFERASE"/>
    <property type="match status" value="1"/>
</dbReference>
<feature type="domain" description="Glycosyltransferase 2-like" evidence="6">
    <location>
        <begin position="13"/>
        <end position="138"/>
    </location>
</feature>
<protein>
    <recommendedName>
        <fullName evidence="6">Glycosyltransferase 2-like domain-containing protein</fullName>
    </recommendedName>
</protein>
<keyword evidence="2" id="KW-1003">Cell membrane</keyword>
<evidence type="ECO:0000256" key="1">
    <source>
        <dbReference type="ARBA" id="ARBA00004236"/>
    </source>
</evidence>
<evidence type="ECO:0000313" key="8">
    <source>
        <dbReference type="Proteomes" id="UP000197277"/>
    </source>
</evidence>
<evidence type="ECO:0000259" key="6">
    <source>
        <dbReference type="Pfam" id="PF00535"/>
    </source>
</evidence>
<dbReference type="Proteomes" id="UP000197277">
    <property type="component" value="Unassembled WGS sequence"/>
</dbReference>
<proteinExistence type="predicted"/>
<dbReference type="NCBIfam" id="TIGR04283">
    <property type="entry name" value="glyco_like_mftF"/>
    <property type="match status" value="1"/>
</dbReference>
<dbReference type="PANTHER" id="PTHR43646:SF2">
    <property type="entry name" value="GLYCOSYLTRANSFERASE 2-LIKE DOMAIN-CONTAINING PROTEIN"/>
    <property type="match status" value="1"/>
</dbReference>
<keyword evidence="3" id="KW-0328">Glycosyltransferase</keyword>
<organism evidence="7 8">
    <name type="scientific">Hymenobacter amundsenii</name>
    <dbReference type="NCBI Taxonomy" id="2006685"/>
    <lineage>
        <taxon>Bacteria</taxon>
        <taxon>Pseudomonadati</taxon>
        <taxon>Bacteroidota</taxon>
        <taxon>Cytophagia</taxon>
        <taxon>Cytophagales</taxon>
        <taxon>Hymenobacteraceae</taxon>
        <taxon>Hymenobacter</taxon>
    </lineage>
</organism>
<keyword evidence="8" id="KW-1185">Reference proteome</keyword>
<reference evidence="7 8" key="1">
    <citation type="submission" date="2017-06" db="EMBL/GenBank/DDBJ databases">
        <title>Hymenobacter amundsenii sp. nov. isolated from regoliths in Antarctica.</title>
        <authorList>
            <person name="Sedlacek I."/>
            <person name="Kralova S."/>
            <person name="Pantucek R."/>
            <person name="Svec P."/>
            <person name="Holochova P."/>
            <person name="Stankova E."/>
            <person name="Vrbovska V."/>
            <person name="Busse H.-J."/>
        </authorList>
    </citation>
    <scope>NUCLEOTIDE SEQUENCE [LARGE SCALE GENOMIC DNA]</scope>
    <source>
        <strain evidence="7 8">CCM 8682</strain>
    </source>
</reference>
<dbReference type="GO" id="GO:0016757">
    <property type="term" value="F:glycosyltransferase activity"/>
    <property type="evidence" value="ECO:0007669"/>
    <property type="project" value="UniProtKB-KW"/>
</dbReference>
<dbReference type="InterPro" id="IPR029044">
    <property type="entry name" value="Nucleotide-diphossugar_trans"/>
</dbReference>
<comment type="caution">
    <text evidence="7">The sequence shown here is derived from an EMBL/GenBank/DDBJ whole genome shotgun (WGS) entry which is preliminary data.</text>
</comment>
<sequence length="242" mass="26774">MPSGPAVPPLSVSIIIPTFNEGGHIGQLLDHLRGLGGGGKTVEIVVADGGSTDGTAAEAAARGARVVPCPRKGRAVQLNHGAAHATGQILYFLHADTHPPATLLPDLREAVAAGYGSGCYRLRFDEPHWFLRANAWFTRFNVEAVRYGDQSLFARAEVFRRAGGYREELLVFEDQEITRRLRQQGPFRVLPNYIVTSARKYRENGVYRLQGVFLLLNVLYRLGAPQPRLADLYRRLVRSDKL</sequence>
<evidence type="ECO:0000256" key="5">
    <source>
        <dbReference type="ARBA" id="ARBA00023136"/>
    </source>
</evidence>
<evidence type="ECO:0000256" key="2">
    <source>
        <dbReference type="ARBA" id="ARBA00022475"/>
    </source>
</evidence>
<dbReference type="OrthoDB" id="9810303at2"/>
<dbReference type="AlphaFoldDB" id="A0A246FR03"/>
<dbReference type="Pfam" id="PF00535">
    <property type="entry name" value="Glycos_transf_2"/>
    <property type="match status" value="1"/>
</dbReference>
<keyword evidence="5" id="KW-0472">Membrane</keyword>
<evidence type="ECO:0000256" key="3">
    <source>
        <dbReference type="ARBA" id="ARBA00022676"/>
    </source>
</evidence>
<accession>A0A246FR03</accession>
<dbReference type="GO" id="GO:0005886">
    <property type="term" value="C:plasma membrane"/>
    <property type="evidence" value="ECO:0007669"/>
    <property type="project" value="UniProtKB-SubCell"/>
</dbReference>
<comment type="subcellular location">
    <subcellularLocation>
        <location evidence="1">Cell membrane</location>
    </subcellularLocation>
</comment>
<dbReference type="Gene3D" id="3.90.550.10">
    <property type="entry name" value="Spore Coat Polysaccharide Biosynthesis Protein SpsA, Chain A"/>
    <property type="match status" value="1"/>
</dbReference>
<evidence type="ECO:0000256" key="4">
    <source>
        <dbReference type="ARBA" id="ARBA00022679"/>
    </source>
</evidence>
<evidence type="ECO:0000313" key="7">
    <source>
        <dbReference type="EMBL" id="OWP65150.1"/>
    </source>
</evidence>
<keyword evidence="4" id="KW-0808">Transferase</keyword>
<gene>
    <name evidence="7" type="ORF">CDA63_02000</name>
</gene>
<dbReference type="InterPro" id="IPR001173">
    <property type="entry name" value="Glyco_trans_2-like"/>
</dbReference>
<dbReference type="EMBL" id="NIRR01000001">
    <property type="protein sequence ID" value="OWP65150.1"/>
    <property type="molecule type" value="Genomic_DNA"/>
</dbReference>
<name>A0A246FR03_9BACT</name>
<dbReference type="SUPFAM" id="SSF53448">
    <property type="entry name" value="Nucleotide-diphospho-sugar transferases"/>
    <property type="match status" value="1"/>
</dbReference>